<evidence type="ECO:0000313" key="1">
    <source>
        <dbReference type="EMBL" id="KFM77088.1"/>
    </source>
</evidence>
<keyword evidence="2" id="KW-1185">Reference proteome</keyword>
<accession>A0A087UI99</accession>
<gene>
    <name evidence="1" type="ORF">X975_19559</name>
</gene>
<dbReference type="Gene3D" id="1.10.10.60">
    <property type="entry name" value="Homeodomain-like"/>
    <property type="match status" value="1"/>
</dbReference>
<proteinExistence type="predicted"/>
<evidence type="ECO:0000313" key="2">
    <source>
        <dbReference type="Proteomes" id="UP000054359"/>
    </source>
</evidence>
<organism evidence="1 2">
    <name type="scientific">Stegodyphus mimosarum</name>
    <name type="common">African social velvet spider</name>
    <dbReference type="NCBI Taxonomy" id="407821"/>
    <lineage>
        <taxon>Eukaryota</taxon>
        <taxon>Metazoa</taxon>
        <taxon>Ecdysozoa</taxon>
        <taxon>Arthropoda</taxon>
        <taxon>Chelicerata</taxon>
        <taxon>Arachnida</taxon>
        <taxon>Araneae</taxon>
        <taxon>Araneomorphae</taxon>
        <taxon>Entelegynae</taxon>
        <taxon>Eresoidea</taxon>
        <taxon>Eresidae</taxon>
        <taxon>Stegodyphus</taxon>
    </lineage>
</organism>
<dbReference type="AlphaFoldDB" id="A0A087UI99"/>
<dbReference type="OrthoDB" id="8051488at2759"/>
<name>A0A087UI99_STEMI</name>
<dbReference type="EMBL" id="KK119929">
    <property type="protein sequence ID" value="KFM77088.1"/>
    <property type="molecule type" value="Genomic_DNA"/>
</dbReference>
<protein>
    <submittedName>
        <fullName evidence="1">Uncharacterized protein</fullName>
    </submittedName>
</protein>
<dbReference type="Proteomes" id="UP000054359">
    <property type="component" value="Unassembled WGS sequence"/>
</dbReference>
<feature type="non-terminal residue" evidence="1">
    <location>
        <position position="46"/>
    </location>
</feature>
<sequence length="46" mass="5167">MAKGKKLTDQERGEIEALSSTRMISRAIAIKIGRSKTVVNNFFKIE</sequence>
<reference evidence="1 2" key="1">
    <citation type="submission" date="2013-11" db="EMBL/GenBank/DDBJ databases">
        <title>Genome sequencing of Stegodyphus mimosarum.</title>
        <authorList>
            <person name="Bechsgaard J."/>
        </authorList>
    </citation>
    <scope>NUCLEOTIDE SEQUENCE [LARGE SCALE GENOMIC DNA]</scope>
</reference>